<evidence type="ECO:0000256" key="8">
    <source>
        <dbReference type="SAM" id="Coils"/>
    </source>
</evidence>
<gene>
    <name evidence="7" type="primary">rpsT</name>
    <name evidence="9" type="ORF">FWJ32_07585</name>
</gene>
<dbReference type="PANTHER" id="PTHR33398:SF1">
    <property type="entry name" value="SMALL RIBOSOMAL SUBUNIT PROTEIN BS20C"/>
    <property type="match status" value="1"/>
</dbReference>
<dbReference type="Proteomes" id="UP000322976">
    <property type="component" value="Unassembled WGS sequence"/>
</dbReference>
<evidence type="ECO:0000256" key="5">
    <source>
        <dbReference type="ARBA" id="ARBA00023274"/>
    </source>
</evidence>
<protein>
    <recommendedName>
        <fullName evidence="6 7">Small ribosomal subunit protein bS20</fullName>
    </recommendedName>
</protein>
<accession>A0A5D8QBD7</accession>
<evidence type="ECO:0000256" key="3">
    <source>
        <dbReference type="ARBA" id="ARBA00022884"/>
    </source>
</evidence>
<dbReference type="GO" id="GO:0006412">
    <property type="term" value="P:translation"/>
    <property type="evidence" value="ECO:0007669"/>
    <property type="project" value="UniProtKB-UniRule"/>
</dbReference>
<evidence type="ECO:0000256" key="4">
    <source>
        <dbReference type="ARBA" id="ARBA00022980"/>
    </source>
</evidence>
<sequence>MANIKSAKKRIEITRIRTERNKKRKSAIKHWEKEFINAINAGELGKAEENLRQAIRYINKARSKGTLHDNTANRKISRLTIRLNKAKQELSAKEA</sequence>
<dbReference type="EMBL" id="VTPS01000010">
    <property type="protein sequence ID" value="TZE81831.1"/>
    <property type="molecule type" value="Genomic_DNA"/>
</dbReference>
<dbReference type="GO" id="GO:0003735">
    <property type="term" value="F:structural constituent of ribosome"/>
    <property type="evidence" value="ECO:0007669"/>
    <property type="project" value="InterPro"/>
</dbReference>
<organism evidence="9 10">
    <name type="scientific">Calorimonas adulescens</name>
    <dbReference type="NCBI Taxonomy" id="2606906"/>
    <lineage>
        <taxon>Bacteria</taxon>
        <taxon>Bacillati</taxon>
        <taxon>Bacillota</taxon>
        <taxon>Clostridia</taxon>
        <taxon>Thermoanaerobacterales</taxon>
        <taxon>Thermoanaerobacteraceae</taxon>
        <taxon>Calorimonas</taxon>
    </lineage>
</organism>
<evidence type="ECO:0000256" key="7">
    <source>
        <dbReference type="HAMAP-Rule" id="MF_00500"/>
    </source>
</evidence>
<keyword evidence="5 7" id="KW-0687">Ribonucleoprotein</keyword>
<name>A0A5D8QBD7_9THEO</name>
<comment type="function">
    <text evidence="7">Binds directly to 16S ribosomal RNA.</text>
</comment>
<dbReference type="GO" id="GO:0070181">
    <property type="term" value="F:small ribosomal subunit rRNA binding"/>
    <property type="evidence" value="ECO:0007669"/>
    <property type="project" value="TreeGrafter"/>
</dbReference>
<feature type="coiled-coil region" evidence="8">
    <location>
        <begin position="44"/>
        <end position="89"/>
    </location>
</feature>
<comment type="caution">
    <text evidence="9">The sequence shown here is derived from an EMBL/GenBank/DDBJ whole genome shotgun (WGS) entry which is preliminary data.</text>
</comment>
<keyword evidence="10" id="KW-1185">Reference proteome</keyword>
<keyword evidence="4 7" id="KW-0689">Ribosomal protein</keyword>
<keyword evidence="3 7" id="KW-0694">RNA-binding</keyword>
<dbReference type="GO" id="GO:0005829">
    <property type="term" value="C:cytosol"/>
    <property type="evidence" value="ECO:0007669"/>
    <property type="project" value="TreeGrafter"/>
</dbReference>
<dbReference type="InterPro" id="IPR036510">
    <property type="entry name" value="Ribosomal_bS20_sf"/>
</dbReference>
<keyword evidence="2 7" id="KW-0699">rRNA-binding</keyword>
<evidence type="ECO:0000256" key="6">
    <source>
        <dbReference type="ARBA" id="ARBA00035136"/>
    </source>
</evidence>
<dbReference type="InterPro" id="IPR002583">
    <property type="entry name" value="Ribosomal_bS20"/>
</dbReference>
<dbReference type="AlphaFoldDB" id="A0A5D8QBD7"/>
<dbReference type="SUPFAM" id="SSF46992">
    <property type="entry name" value="Ribosomal protein S20"/>
    <property type="match status" value="1"/>
</dbReference>
<dbReference type="HAMAP" id="MF_00500">
    <property type="entry name" value="Ribosomal_bS20"/>
    <property type="match status" value="1"/>
</dbReference>
<proteinExistence type="inferred from homology"/>
<dbReference type="Gene3D" id="1.20.58.110">
    <property type="entry name" value="Ribosomal protein S20"/>
    <property type="match status" value="1"/>
</dbReference>
<reference evidence="9 10" key="1">
    <citation type="submission" date="2019-08" db="EMBL/GenBank/DDBJ databases">
        <title>Calorimonas adulescens gen. nov., sp. nov., an anaerobic thermophilic bacterium from Sakhalin hot spring.</title>
        <authorList>
            <person name="Khomyakova M.A."/>
            <person name="Merkel A.Y."/>
            <person name="Novikov A."/>
            <person name="Bonch-Osmolovskaya E.A."/>
            <person name="Slobodkin A.I."/>
        </authorList>
    </citation>
    <scope>NUCLEOTIDE SEQUENCE [LARGE SCALE GENOMIC DNA]</scope>
    <source>
        <strain evidence="9 10">A05MB</strain>
    </source>
</reference>
<keyword evidence="8" id="KW-0175">Coiled coil</keyword>
<dbReference type="GO" id="GO:0015935">
    <property type="term" value="C:small ribosomal subunit"/>
    <property type="evidence" value="ECO:0007669"/>
    <property type="project" value="TreeGrafter"/>
</dbReference>
<evidence type="ECO:0000313" key="9">
    <source>
        <dbReference type="EMBL" id="TZE81831.1"/>
    </source>
</evidence>
<evidence type="ECO:0000256" key="2">
    <source>
        <dbReference type="ARBA" id="ARBA00022730"/>
    </source>
</evidence>
<evidence type="ECO:0000313" key="10">
    <source>
        <dbReference type="Proteomes" id="UP000322976"/>
    </source>
</evidence>
<dbReference type="NCBIfam" id="TIGR00029">
    <property type="entry name" value="S20"/>
    <property type="match status" value="1"/>
</dbReference>
<comment type="similarity">
    <text evidence="1 7">Belongs to the bacterial ribosomal protein bS20 family.</text>
</comment>
<dbReference type="Pfam" id="PF01649">
    <property type="entry name" value="Ribosomal_S20p"/>
    <property type="match status" value="1"/>
</dbReference>
<dbReference type="PANTHER" id="PTHR33398">
    <property type="entry name" value="30S RIBOSOMAL PROTEIN S20"/>
    <property type="match status" value="1"/>
</dbReference>
<evidence type="ECO:0000256" key="1">
    <source>
        <dbReference type="ARBA" id="ARBA00007634"/>
    </source>
</evidence>